<name>A0A3S5FBR5_9PLAT</name>
<dbReference type="OrthoDB" id="6274940at2759"/>
<reference evidence="2" key="1">
    <citation type="submission" date="2018-11" db="EMBL/GenBank/DDBJ databases">
        <authorList>
            <consortium name="Pathogen Informatics"/>
        </authorList>
    </citation>
    <scope>NUCLEOTIDE SEQUENCE</scope>
</reference>
<dbReference type="EMBL" id="CAAALY010002581">
    <property type="protein sequence ID" value="VEL07847.1"/>
    <property type="molecule type" value="Genomic_DNA"/>
</dbReference>
<accession>A0A3S5FBR5</accession>
<proteinExistence type="predicted"/>
<feature type="region of interest" description="Disordered" evidence="1">
    <location>
        <begin position="127"/>
        <end position="151"/>
    </location>
</feature>
<feature type="region of interest" description="Disordered" evidence="1">
    <location>
        <begin position="1"/>
        <end position="23"/>
    </location>
</feature>
<evidence type="ECO:0000256" key="1">
    <source>
        <dbReference type="SAM" id="MobiDB-lite"/>
    </source>
</evidence>
<feature type="region of interest" description="Disordered" evidence="1">
    <location>
        <begin position="422"/>
        <end position="452"/>
    </location>
</feature>
<keyword evidence="3" id="KW-1185">Reference proteome</keyword>
<dbReference type="Proteomes" id="UP000784294">
    <property type="component" value="Unassembled WGS sequence"/>
</dbReference>
<comment type="caution">
    <text evidence="2">The sequence shown here is derived from an EMBL/GenBank/DDBJ whole genome shotgun (WGS) entry which is preliminary data.</text>
</comment>
<protein>
    <submittedName>
        <fullName evidence="2">Uncharacterized protein</fullName>
    </submittedName>
</protein>
<gene>
    <name evidence="2" type="ORF">PXEA_LOCUS1287</name>
</gene>
<evidence type="ECO:0000313" key="2">
    <source>
        <dbReference type="EMBL" id="VEL07847.1"/>
    </source>
</evidence>
<organism evidence="2 3">
    <name type="scientific">Protopolystoma xenopodis</name>
    <dbReference type="NCBI Taxonomy" id="117903"/>
    <lineage>
        <taxon>Eukaryota</taxon>
        <taxon>Metazoa</taxon>
        <taxon>Spiralia</taxon>
        <taxon>Lophotrochozoa</taxon>
        <taxon>Platyhelminthes</taxon>
        <taxon>Monogenea</taxon>
        <taxon>Polyopisthocotylea</taxon>
        <taxon>Polystomatidea</taxon>
        <taxon>Polystomatidae</taxon>
        <taxon>Protopolystoma</taxon>
    </lineage>
</organism>
<sequence length="499" mass="54374">MTPSLPRRSAVSTVTSPPKPDTSFIVKTPNETYELADSHIPASNLAALSGHVPHDPLLPSSAVGLPSTPQEFGRVDITGLVKTPASSKSLSCLSLFLICFCYGRWCSPSGTKITQSSELQAQQAKQTMAKTKSKKNRKDKKSEKTVKNRPQTAMLVGKSGSGIKGPSVPFINCQSCFELKHSTNGGTDIGEKAMRQATVYREIQMDRSAQWAEDYSDQVQSPNNVTLMQSREDAQNPADLLRAAKLSLLDIKSAVIYRDLVDPSTWLHDALVKYLEQSAGVLVLGCRLESRPVMKGTTQEIKKDALEIGSTVGAVRVLVVATRQLTVRDLISKCSRKSTASSLGNNAYIKNDRSCELKASAGRAKADDKQEENIVEEYIKNGAKSSVRKMEVREVEKHELCTNIKENESDSLFSLKMETGCTLQNPSTDHPTGELSIKDSNRGPQSSIPSSSSIAQELEAVFASDLAGTRLTRLGLQGIRLEVSLEDEEVEQALLELES</sequence>
<dbReference type="AlphaFoldDB" id="A0A3S5FBR5"/>
<evidence type="ECO:0000313" key="3">
    <source>
        <dbReference type="Proteomes" id="UP000784294"/>
    </source>
</evidence>